<evidence type="ECO:0000256" key="1">
    <source>
        <dbReference type="SAM" id="MobiDB-lite"/>
    </source>
</evidence>
<feature type="region of interest" description="Disordered" evidence="1">
    <location>
        <begin position="1"/>
        <end position="25"/>
    </location>
</feature>
<feature type="compositionally biased region" description="Low complexity" evidence="1">
    <location>
        <begin position="170"/>
        <end position="180"/>
    </location>
</feature>
<name>A0AAD7FQ21_9AGAR</name>
<gene>
    <name evidence="2" type="ORF">FB45DRAFT_1001628</name>
</gene>
<feature type="region of interest" description="Disordered" evidence="1">
    <location>
        <begin position="103"/>
        <end position="180"/>
    </location>
</feature>
<accession>A0AAD7FQ21</accession>
<comment type="caution">
    <text evidence="2">The sequence shown here is derived from an EMBL/GenBank/DDBJ whole genome shotgun (WGS) entry which is preliminary data.</text>
</comment>
<dbReference type="EMBL" id="JARKIF010000006">
    <property type="protein sequence ID" value="KAJ7636585.1"/>
    <property type="molecule type" value="Genomic_DNA"/>
</dbReference>
<feature type="non-terminal residue" evidence="2">
    <location>
        <position position="1"/>
    </location>
</feature>
<feature type="compositionally biased region" description="Basic and acidic residues" evidence="1">
    <location>
        <begin position="141"/>
        <end position="151"/>
    </location>
</feature>
<proteinExistence type="predicted"/>
<dbReference type="Proteomes" id="UP001221142">
    <property type="component" value="Unassembled WGS sequence"/>
</dbReference>
<evidence type="ECO:0000313" key="2">
    <source>
        <dbReference type="EMBL" id="KAJ7636585.1"/>
    </source>
</evidence>
<reference evidence="2" key="1">
    <citation type="submission" date="2023-03" db="EMBL/GenBank/DDBJ databases">
        <title>Massive genome expansion in bonnet fungi (Mycena s.s.) driven by repeated elements and novel gene families across ecological guilds.</title>
        <authorList>
            <consortium name="Lawrence Berkeley National Laboratory"/>
            <person name="Harder C.B."/>
            <person name="Miyauchi S."/>
            <person name="Viragh M."/>
            <person name="Kuo A."/>
            <person name="Thoen E."/>
            <person name="Andreopoulos B."/>
            <person name="Lu D."/>
            <person name="Skrede I."/>
            <person name="Drula E."/>
            <person name="Henrissat B."/>
            <person name="Morin E."/>
            <person name="Kohler A."/>
            <person name="Barry K."/>
            <person name="LaButti K."/>
            <person name="Morin E."/>
            <person name="Salamov A."/>
            <person name="Lipzen A."/>
            <person name="Mereny Z."/>
            <person name="Hegedus B."/>
            <person name="Baldrian P."/>
            <person name="Stursova M."/>
            <person name="Weitz H."/>
            <person name="Taylor A."/>
            <person name="Grigoriev I.V."/>
            <person name="Nagy L.G."/>
            <person name="Martin F."/>
            <person name="Kauserud H."/>
        </authorList>
    </citation>
    <scope>NUCLEOTIDE SEQUENCE</scope>
    <source>
        <strain evidence="2">9284</strain>
    </source>
</reference>
<sequence>MSAAASGYQSDTGERDNPSCQNFKTKTPVTKHLTLLPTERALNREGRAICRIVFAQNWPASEIAGIFGISRSSVQRAVSNGYVRPDNVSEDYAHVKDPEFAKHFPPVASAPAQNSQRRKCSESPVTTSDDEDYSPGSSRGPLERKSMEHLSRPPTSVSGARTAKKPRYYSSSSVSGAKDSVSLSLPMRSSKLFPLLTRHQLSPSATPSPATLSAFLKRVNNIDLSAHLSLLSARGFTLERMRIMGGTWTNEMIKEAVERGLCEADEWNERKIMSALDAVTLELEIRKFRGKAGLSFQNPNTTPASLSAFLTNIVGFDLTVHRTLFESQGFDI</sequence>
<organism evidence="2 3">
    <name type="scientific">Roridomyces roridus</name>
    <dbReference type="NCBI Taxonomy" id="1738132"/>
    <lineage>
        <taxon>Eukaryota</taxon>
        <taxon>Fungi</taxon>
        <taxon>Dikarya</taxon>
        <taxon>Basidiomycota</taxon>
        <taxon>Agaricomycotina</taxon>
        <taxon>Agaricomycetes</taxon>
        <taxon>Agaricomycetidae</taxon>
        <taxon>Agaricales</taxon>
        <taxon>Marasmiineae</taxon>
        <taxon>Mycenaceae</taxon>
        <taxon>Roridomyces</taxon>
    </lineage>
</organism>
<protein>
    <submittedName>
        <fullName evidence="2">Uncharacterized protein</fullName>
    </submittedName>
</protein>
<evidence type="ECO:0000313" key="3">
    <source>
        <dbReference type="Proteomes" id="UP001221142"/>
    </source>
</evidence>
<dbReference type="AlphaFoldDB" id="A0AAD7FQ21"/>
<keyword evidence="3" id="KW-1185">Reference proteome</keyword>